<feature type="transmembrane region" description="Helical" evidence="10">
    <location>
        <begin position="20"/>
        <end position="38"/>
    </location>
</feature>
<keyword evidence="6 10" id="KW-0812">Transmembrane</keyword>
<keyword evidence="8 10" id="KW-1133">Transmembrane helix</keyword>
<evidence type="ECO:0000256" key="4">
    <source>
        <dbReference type="ARBA" id="ARBA00022475"/>
    </source>
</evidence>
<dbReference type="PANTHER" id="PTHR33446">
    <property type="entry name" value="PROTEIN TONB-RELATED"/>
    <property type="match status" value="1"/>
</dbReference>
<dbReference type="GO" id="GO:0015031">
    <property type="term" value="P:protein transport"/>
    <property type="evidence" value="ECO:0007669"/>
    <property type="project" value="UniProtKB-KW"/>
</dbReference>
<keyword evidence="4" id="KW-1003">Cell membrane</keyword>
<dbReference type="Gene3D" id="3.30.1150.10">
    <property type="match status" value="1"/>
</dbReference>
<evidence type="ECO:0000256" key="6">
    <source>
        <dbReference type="ARBA" id="ARBA00022692"/>
    </source>
</evidence>
<comment type="similarity">
    <text evidence="2">Belongs to the TonB family.</text>
</comment>
<dbReference type="GO" id="GO:0031992">
    <property type="term" value="F:energy transducer activity"/>
    <property type="evidence" value="ECO:0007669"/>
    <property type="project" value="InterPro"/>
</dbReference>
<dbReference type="InterPro" id="IPR037682">
    <property type="entry name" value="TonB_C"/>
</dbReference>
<evidence type="ECO:0000256" key="8">
    <source>
        <dbReference type="ARBA" id="ARBA00022989"/>
    </source>
</evidence>
<evidence type="ECO:0000256" key="5">
    <source>
        <dbReference type="ARBA" id="ARBA00022519"/>
    </source>
</evidence>
<evidence type="ECO:0000259" key="11">
    <source>
        <dbReference type="PROSITE" id="PS52015"/>
    </source>
</evidence>
<evidence type="ECO:0000256" key="1">
    <source>
        <dbReference type="ARBA" id="ARBA00004383"/>
    </source>
</evidence>
<dbReference type="PROSITE" id="PS52015">
    <property type="entry name" value="TONB_CTD"/>
    <property type="match status" value="1"/>
</dbReference>
<dbReference type="InterPro" id="IPR003538">
    <property type="entry name" value="TonB"/>
</dbReference>
<dbReference type="EMBL" id="SPSB01000003">
    <property type="protein sequence ID" value="TFV94392.1"/>
    <property type="molecule type" value="Genomic_DNA"/>
</dbReference>
<accession>A0A4Y9QRZ0</accession>
<evidence type="ECO:0000256" key="2">
    <source>
        <dbReference type="ARBA" id="ARBA00006555"/>
    </source>
</evidence>
<evidence type="ECO:0000256" key="7">
    <source>
        <dbReference type="ARBA" id="ARBA00022927"/>
    </source>
</evidence>
<protein>
    <submittedName>
        <fullName evidence="12">Energy transducer TonB</fullName>
    </submittedName>
</protein>
<evidence type="ECO:0000313" key="13">
    <source>
        <dbReference type="Proteomes" id="UP000297647"/>
    </source>
</evidence>
<dbReference type="AlphaFoldDB" id="A0A4Y9QRZ0"/>
<dbReference type="GO" id="GO:0055085">
    <property type="term" value="P:transmembrane transport"/>
    <property type="evidence" value="ECO:0007669"/>
    <property type="project" value="InterPro"/>
</dbReference>
<evidence type="ECO:0000313" key="12">
    <source>
        <dbReference type="EMBL" id="TFV94392.1"/>
    </source>
</evidence>
<dbReference type="NCBIfam" id="TIGR01352">
    <property type="entry name" value="tonB_Cterm"/>
    <property type="match status" value="1"/>
</dbReference>
<dbReference type="GO" id="GO:0098797">
    <property type="term" value="C:plasma membrane protein complex"/>
    <property type="evidence" value="ECO:0007669"/>
    <property type="project" value="TreeGrafter"/>
</dbReference>
<dbReference type="OrthoDB" id="9812355at2"/>
<comment type="subcellular location">
    <subcellularLocation>
        <location evidence="1">Cell inner membrane</location>
        <topology evidence="1">Single-pass membrane protein</topology>
        <orientation evidence="1">Periplasmic side</orientation>
    </subcellularLocation>
</comment>
<gene>
    <name evidence="12" type="ORF">E4S40_10225</name>
</gene>
<evidence type="ECO:0000256" key="10">
    <source>
        <dbReference type="SAM" id="Phobius"/>
    </source>
</evidence>
<dbReference type="PANTHER" id="PTHR33446:SF2">
    <property type="entry name" value="PROTEIN TONB"/>
    <property type="match status" value="1"/>
</dbReference>
<dbReference type="GO" id="GO:0030288">
    <property type="term" value="C:outer membrane-bounded periplasmic space"/>
    <property type="evidence" value="ECO:0007669"/>
    <property type="project" value="InterPro"/>
</dbReference>
<dbReference type="PRINTS" id="PR01374">
    <property type="entry name" value="TONBPROTEIN"/>
</dbReference>
<keyword evidence="13" id="KW-1185">Reference proteome</keyword>
<dbReference type="GO" id="GO:0015891">
    <property type="term" value="P:siderophore transport"/>
    <property type="evidence" value="ECO:0007669"/>
    <property type="project" value="InterPro"/>
</dbReference>
<sequence length="225" mass="25322">MKHGTKKNPKADLRKWSSPLFNLGLVISIGLCLVAFEWKSYSDSPIKEINKESEIWDIPDIPNTFQTPPPPPVEIPPIIQVQPNEIQIDPTLISIDINTTETTEIPEVIISDDPPIIDKAEEIMDFTEVQASFKGGMEAWYEYLRKNLKYPSQAKRMGIEGVVLIRFVVNKDGSVQDVEVVRPLGGGCDEVAKEVIENSPEWTPGKMGGRPVRSRMVIPIRFKLQ</sequence>
<feature type="domain" description="TonB C-terminal" evidence="11">
    <location>
        <begin position="135"/>
        <end position="225"/>
    </location>
</feature>
<evidence type="ECO:0000256" key="3">
    <source>
        <dbReference type="ARBA" id="ARBA00022448"/>
    </source>
</evidence>
<proteinExistence type="inferred from homology"/>
<keyword evidence="9 10" id="KW-0472">Membrane</keyword>
<dbReference type="Pfam" id="PF03544">
    <property type="entry name" value="TonB_C"/>
    <property type="match status" value="1"/>
</dbReference>
<name>A0A4Y9QRZ0_9BACT</name>
<dbReference type="InterPro" id="IPR051045">
    <property type="entry name" value="TonB-dependent_transducer"/>
</dbReference>
<keyword evidence="5" id="KW-0997">Cell inner membrane</keyword>
<dbReference type="InterPro" id="IPR006260">
    <property type="entry name" value="TonB/TolA_C"/>
</dbReference>
<organism evidence="12 13">
    <name type="scientific">Algoriphagus kandeliae</name>
    <dbReference type="NCBI Taxonomy" id="2562278"/>
    <lineage>
        <taxon>Bacteria</taxon>
        <taxon>Pseudomonadati</taxon>
        <taxon>Bacteroidota</taxon>
        <taxon>Cytophagia</taxon>
        <taxon>Cytophagales</taxon>
        <taxon>Cyclobacteriaceae</taxon>
        <taxon>Algoriphagus</taxon>
    </lineage>
</organism>
<evidence type="ECO:0000256" key="9">
    <source>
        <dbReference type="ARBA" id="ARBA00023136"/>
    </source>
</evidence>
<keyword evidence="3" id="KW-0813">Transport</keyword>
<comment type="caution">
    <text evidence="12">The sequence shown here is derived from an EMBL/GenBank/DDBJ whole genome shotgun (WGS) entry which is preliminary data.</text>
</comment>
<keyword evidence="7" id="KW-0653">Protein transport</keyword>
<reference evidence="12 13" key="1">
    <citation type="submission" date="2019-03" db="EMBL/GenBank/DDBJ databases">
        <title>Algoriphagus sp. nov, a new strain isolated from root system soil of mangrove plant Kandelia.</title>
        <authorList>
            <person name="Yin Q."/>
            <person name="Wang K."/>
            <person name="Song Z."/>
        </authorList>
    </citation>
    <scope>NUCLEOTIDE SEQUENCE [LARGE SCALE GENOMIC DNA]</scope>
    <source>
        <strain evidence="12 13">XY-J91</strain>
    </source>
</reference>
<dbReference type="Proteomes" id="UP000297647">
    <property type="component" value="Unassembled WGS sequence"/>
</dbReference>
<dbReference type="SUPFAM" id="SSF74653">
    <property type="entry name" value="TolA/TonB C-terminal domain"/>
    <property type="match status" value="1"/>
</dbReference>